<gene>
    <name evidence="2" type="ORF">ACFPM7_26965</name>
</gene>
<protein>
    <submittedName>
        <fullName evidence="2">Uncharacterized protein</fullName>
    </submittedName>
</protein>
<proteinExistence type="predicted"/>
<name>A0ABW0EVE5_9PSEU</name>
<dbReference type="EMBL" id="JBHSKF010000018">
    <property type="protein sequence ID" value="MFC5290711.1"/>
    <property type="molecule type" value="Genomic_DNA"/>
</dbReference>
<keyword evidence="1" id="KW-0812">Transmembrane</keyword>
<organism evidence="2 3">
    <name type="scientific">Actinokineospora guangxiensis</name>
    <dbReference type="NCBI Taxonomy" id="1490288"/>
    <lineage>
        <taxon>Bacteria</taxon>
        <taxon>Bacillati</taxon>
        <taxon>Actinomycetota</taxon>
        <taxon>Actinomycetes</taxon>
        <taxon>Pseudonocardiales</taxon>
        <taxon>Pseudonocardiaceae</taxon>
        <taxon>Actinokineospora</taxon>
    </lineage>
</organism>
<keyword evidence="3" id="KW-1185">Reference proteome</keyword>
<evidence type="ECO:0000313" key="2">
    <source>
        <dbReference type="EMBL" id="MFC5290711.1"/>
    </source>
</evidence>
<sequence length="52" mass="5210">MTMHPHAIALLVLAASLLAIWALSRAELVGPTAVVGFVLGATSAVSVVALIS</sequence>
<evidence type="ECO:0000313" key="3">
    <source>
        <dbReference type="Proteomes" id="UP001596157"/>
    </source>
</evidence>
<keyword evidence="1" id="KW-0472">Membrane</keyword>
<reference evidence="3" key="1">
    <citation type="journal article" date="2019" name="Int. J. Syst. Evol. Microbiol.">
        <title>The Global Catalogue of Microorganisms (GCM) 10K type strain sequencing project: providing services to taxonomists for standard genome sequencing and annotation.</title>
        <authorList>
            <consortium name="The Broad Institute Genomics Platform"/>
            <consortium name="The Broad Institute Genome Sequencing Center for Infectious Disease"/>
            <person name="Wu L."/>
            <person name="Ma J."/>
        </authorList>
    </citation>
    <scope>NUCLEOTIDE SEQUENCE [LARGE SCALE GENOMIC DNA]</scope>
    <source>
        <strain evidence="3">CCUG 59778</strain>
    </source>
</reference>
<dbReference type="Proteomes" id="UP001596157">
    <property type="component" value="Unassembled WGS sequence"/>
</dbReference>
<comment type="caution">
    <text evidence="2">The sequence shown here is derived from an EMBL/GenBank/DDBJ whole genome shotgun (WGS) entry which is preliminary data.</text>
</comment>
<keyword evidence="1" id="KW-1133">Transmembrane helix</keyword>
<feature type="transmembrane region" description="Helical" evidence="1">
    <location>
        <begin position="32"/>
        <end position="51"/>
    </location>
</feature>
<dbReference type="RefSeq" id="WP_378250606.1">
    <property type="nucleotide sequence ID" value="NZ_JBHSKF010000018.1"/>
</dbReference>
<accession>A0ABW0EVE5</accession>
<evidence type="ECO:0000256" key="1">
    <source>
        <dbReference type="SAM" id="Phobius"/>
    </source>
</evidence>